<dbReference type="EMBL" id="JAHYBZ010000002">
    <property type="protein sequence ID" value="MBW6397310.1"/>
    <property type="molecule type" value="Genomic_DNA"/>
</dbReference>
<name>A0ABS7A7L0_9PROT</name>
<evidence type="ECO:0000256" key="1">
    <source>
        <dbReference type="SAM" id="SignalP"/>
    </source>
</evidence>
<protein>
    <submittedName>
        <fullName evidence="3">PepSY domain-containing protein</fullName>
    </submittedName>
</protein>
<organism evidence="3 4">
    <name type="scientific">Roseomonas alba</name>
    <dbReference type="NCBI Taxonomy" id="2846776"/>
    <lineage>
        <taxon>Bacteria</taxon>
        <taxon>Pseudomonadati</taxon>
        <taxon>Pseudomonadota</taxon>
        <taxon>Alphaproteobacteria</taxon>
        <taxon>Acetobacterales</taxon>
        <taxon>Roseomonadaceae</taxon>
        <taxon>Roseomonas</taxon>
    </lineage>
</organism>
<feature type="domain" description="PepSY" evidence="2">
    <location>
        <begin position="7"/>
        <end position="82"/>
    </location>
</feature>
<proteinExistence type="predicted"/>
<feature type="signal peptide" evidence="1">
    <location>
        <begin position="1"/>
        <end position="21"/>
    </location>
</feature>
<feature type="chain" id="PRO_5046937898" evidence="1">
    <location>
        <begin position="22"/>
        <end position="87"/>
    </location>
</feature>
<dbReference type="RefSeq" id="WP_219761934.1">
    <property type="nucleotide sequence ID" value="NZ_JAHYBZ010000002.1"/>
</dbReference>
<comment type="caution">
    <text evidence="3">The sequence shown here is derived from an EMBL/GenBank/DDBJ whole genome shotgun (WGS) entry which is preliminary data.</text>
</comment>
<keyword evidence="4" id="KW-1185">Reference proteome</keyword>
<dbReference type="Gene3D" id="3.10.450.40">
    <property type="match status" value="1"/>
</dbReference>
<accession>A0ABS7A7L0</accession>
<evidence type="ECO:0000313" key="4">
    <source>
        <dbReference type="Proteomes" id="UP001196565"/>
    </source>
</evidence>
<dbReference type="Proteomes" id="UP001196565">
    <property type="component" value="Unassembled WGS sequence"/>
</dbReference>
<gene>
    <name evidence="3" type="ORF">KPL78_05580</name>
</gene>
<evidence type="ECO:0000259" key="2">
    <source>
        <dbReference type="Pfam" id="PF13670"/>
    </source>
</evidence>
<keyword evidence="1" id="KW-0732">Signal</keyword>
<dbReference type="Pfam" id="PF13670">
    <property type="entry name" value="PepSY_2"/>
    <property type="match status" value="1"/>
</dbReference>
<sequence>MKRHLPITALSLTLLAAPALADSTACRSGITAEEAIRIAREAGIAWLAKVECDDGRWEVEGRDASDRRIEVKVNPVDGRVVQVERGR</sequence>
<dbReference type="InterPro" id="IPR025711">
    <property type="entry name" value="PepSY"/>
</dbReference>
<evidence type="ECO:0000313" key="3">
    <source>
        <dbReference type="EMBL" id="MBW6397310.1"/>
    </source>
</evidence>
<reference evidence="3 4" key="1">
    <citation type="submission" date="2021-07" db="EMBL/GenBank/DDBJ databases">
        <authorList>
            <person name="So Y."/>
        </authorList>
    </citation>
    <scope>NUCLEOTIDE SEQUENCE [LARGE SCALE GENOMIC DNA]</scope>
    <source>
        <strain evidence="3 4">HJA6</strain>
    </source>
</reference>